<gene>
    <name evidence="2" type="ORF">FHU31_003233</name>
</gene>
<protein>
    <submittedName>
        <fullName evidence="2">Uncharacterized protein</fullName>
    </submittedName>
</protein>
<organism evidence="2 3">
    <name type="scientific">Mycolicibacterium fluoranthenivorans</name>
    <dbReference type="NCBI Taxonomy" id="258505"/>
    <lineage>
        <taxon>Bacteria</taxon>
        <taxon>Bacillati</taxon>
        <taxon>Actinomycetota</taxon>
        <taxon>Actinomycetes</taxon>
        <taxon>Mycobacteriales</taxon>
        <taxon>Mycobacteriaceae</taxon>
        <taxon>Mycolicibacterium</taxon>
    </lineage>
</organism>
<evidence type="ECO:0000256" key="1">
    <source>
        <dbReference type="SAM" id="MobiDB-lite"/>
    </source>
</evidence>
<sequence>MVECVVPAPGDPKRPGEPDAELLKAGGVGEQNSSGVKMPARRPGIPLGLSRLCLLWS</sequence>
<evidence type="ECO:0000313" key="3">
    <source>
        <dbReference type="Proteomes" id="UP000547444"/>
    </source>
</evidence>
<proteinExistence type="predicted"/>
<accession>A0A7X5U0S0</accession>
<feature type="region of interest" description="Disordered" evidence="1">
    <location>
        <begin position="1"/>
        <end position="41"/>
    </location>
</feature>
<dbReference type="EMBL" id="JAANOW010000001">
    <property type="protein sequence ID" value="NIH96277.1"/>
    <property type="molecule type" value="Genomic_DNA"/>
</dbReference>
<dbReference type="AlphaFoldDB" id="A0A7X5U0S0"/>
<evidence type="ECO:0000313" key="2">
    <source>
        <dbReference type="EMBL" id="NIH96277.1"/>
    </source>
</evidence>
<name>A0A7X5U0S0_9MYCO</name>
<keyword evidence="3" id="KW-1185">Reference proteome</keyword>
<reference evidence="2 3" key="1">
    <citation type="submission" date="2020-03" db="EMBL/GenBank/DDBJ databases">
        <title>Sequencing the genomes of 1000 actinobacteria strains.</title>
        <authorList>
            <person name="Klenk H.-P."/>
        </authorList>
    </citation>
    <scope>NUCLEOTIDE SEQUENCE [LARGE SCALE GENOMIC DNA]</scope>
    <source>
        <strain evidence="2 3">DSM 44556</strain>
    </source>
</reference>
<dbReference type="Proteomes" id="UP000547444">
    <property type="component" value="Unassembled WGS sequence"/>
</dbReference>
<comment type="caution">
    <text evidence="2">The sequence shown here is derived from an EMBL/GenBank/DDBJ whole genome shotgun (WGS) entry which is preliminary data.</text>
</comment>